<dbReference type="GO" id="GO:0003700">
    <property type="term" value="F:DNA-binding transcription factor activity"/>
    <property type="evidence" value="ECO:0007669"/>
    <property type="project" value="InterPro"/>
</dbReference>
<evidence type="ECO:0000256" key="4">
    <source>
        <dbReference type="ARBA" id="ARBA00023125"/>
    </source>
</evidence>
<accession>A0A6P6KHF8</accession>
<name>A0A6P6KHF8_CARAU</name>
<keyword evidence="3" id="KW-0090">Biological rhythms</keyword>
<dbReference type="GO" id="GO:0005634">
    <property type="term" value="C:nucleus"/>
    <property type="evidence" value="ECO:0007669"/>
    <property type="project" value="InterPro"/>
</dbReference>
<dbReference type="GO" id="GO:0003677">
    <property type="term" value="F:DNA binding"/>
    <property type="evidence" value="ECO:0007669"/>
    <property type="project" value="UniProtKB-KW"/>
</dbReference>
<evidence type="ECO:0000256" key="7">
    <source>
        <dbReference type="ARBA" id="ARBA00023242"/>
    </source>
</evidence>
<dbReference type="SMART" id="SM00091">
    <property type="entry name" value="PAS"/>
    <property type="match status" value="1"/>
</dbReference>
<dbReference type="GO" id="GO:0048511">
    <property type="term" value="P:rhythmic process"/>
    <property type="evidence" value="ECO:0007669"/>
    <property type="project" value="UniProtKB-KW"/>
</dbReference>
<organism evidence="10 11">
    <name type="scientific">Carassius auratus</name>
    <name type="common">Goldfish</name>
    <dbReference type="NCBI Taxonomy" id="7957"/>
    <lineage>
        <taxon>Eukaryota</taxon>
        <taxon>Metazoa</taxon>
        <taxon>Chordata</taxon>
        <taxon>Craniata</taxon>
        <taxon>Vertebrata</taxon>
        <taxon>Euteleostomi</taxon>
        <taxon>Actinopterygii</taxon>
        <taxon>Neopterygii</taxon>
        <taxon>Teleostei</taxon>
        <taxon>Ostariophysi</taxon>
        <taxon>Cypriniformes</taxon>
        <taxon>Cyprinidae</taxon>
        <taxon>Cyprininae</taxon>
        <taxon>Carassius</taxon>
    </lineage>
</organism>
<dbReference type="PANTHER" id="PTHR23042">
    <property type="entry name" value="CIRCADIAN PROTEIN CLOCK/ARNT/BMAL/PAS"/>
    <property type="match status" value="1"/>
</dbReference>
<feature type="compositionally biased region" description="Low complexity" evidence="8">
    <location>
        <begin position="257"/>
        <end position="267"/>
    </location>
</feature>
<dbReference type="InterPro" id="IPR001610">
    <property type="entry name" value="PAC"/>
</dbReference>
<reference evidence="11" key="1">
    <citation type="submission" date="2025-08" db="UniProtKB">
        <authorList>
            <consortium name="RefSeq"/>
        </authorList>
    </citation>
    <scope>IDENTIFICATION</scope>
    <source>
        <strain evidence="11">Wakin</strain>
        <tissue evidence="11">Muscle</tissue>
    </source>
</reference>
<dbReference type="Pfam" id="PF14598">
    <property type="entry name" value="PAS_11"/>
    <property type="match status" value="1"/>
</dbReference>
<feature type="domain" description="PAS" evidence="9">
    <location>
        <begin position="97"/>
        <end position="146"/>
    </location>
</feature>
<feature type="region of interest" description="Disordered" evidence="8">
    <location>
        <begin position="256"/>
        <end position="297"/>
    </location>
</feature>
<dbReference type="RefSeq" id="XP_026071605.1">
    <property type="nucleotide sequence ID" value="XM_026215820.1"/>
</dbReference>
<dbReference type="CDD" id="cd00130">
    <property type="entry name" value="PAS"/>
    <property type="match status" value="1"/>
</dbReference>
<evidence type="ECO:0000313" key="10">
    <source>
        <dbReference type="Proteomes" id="UP000515129"/>
    </source>
</evidence>
<evidence type="ECO:0000256" key="8">
    <source>
        <dbReference type="SAM" id="MobiDB-lite"/>
    </source>
</evidence>
<proteinExistence type="predicted"/>
<evidence type="ECO:0000256" key="6">
    <source>
        <dbReference type="ARBA" id="ARBA00023163"/>
    </source>
</evidence>
<dbReference type="GO" id="GO:0005737">
    <property type="term" value="C:cytoplasm"/>
    <property type="evidence" value="ECO:0007669"/>
    <property type="project" value="InterPro"/>
</dbReference>
<gene>
    <name evidence="11" type="primary">LOC113051765</name>
</gene>
<evidence type="ECO:0000313" key="11">
    <source>
        <dbReference type="RefSeq" id="XP_026071605.1"/>
    </source>
</evidence>
<feature type="compositionally biased region" description="Gly residues" evidence="8">
    <location>
        <begin position="230"/>
        <end position="239"/>
    </location>
</feature>
<keyword evidence="6" id="KW-0804">Transcription</keyword>
<dbReference type="InterPro" id="IPR035965">
    <property type="entry name" value="PAS-like_dom_sf"/>
</dbReference>
<dbReference type="Gene3D" id="3.30.450.20">
    <property type="entry name" value="PAS domain"/>
    <property type="match status" value="2"/>
</dbReference>
<feature type="region of interest" description="Disordered" evidence="8">
    <location>
        <begin position="220"/>
        <end position="239"/>
    </location>
</feature>
<dbReference type="AlphaFoldDB" id="A0A6P6KHF8"/>
<sequence length="367" mass="39839">MKCNRPLVKMEDKDFPSTCSKKKADPKSFCTIHSTGYLKSWPPTKMGLDEDNEPDNEGCNLSCLVAIGRLHPHIIPQPINADIRVKPTEYVSRHAIDGKFVFVDQRATAILAYLPQELLGTSFYEYFHQDDIGHLTECHRQVLQMREKINTSCYKFKIKDGSFITLRSRWFSFMNPWTKEVEYIVSTNTVVSDSSLDGAEPGYLQLTASLQSMHSVLTAGDGSGKTVPGIPGGTRPGAGKIGRMIAEEVMEIQRIRGSSPSSCGSSPLNITNSTPPPDTSSLEGRKISNGGTPDIPSAGMVSAQDNTGYPYSNSSILSDNSHIGIGDLMDEPGSSSDEAAMAIIMSLLEADAGLGGPVDFSDLPWPL</sequence>
<dbReference type="SMART" id="SM00086">
    <property type="entry name" value="PAC"/>
    <property type="match status" value="1"/>
</dbReference>
<evidence type="ECO:0000259" key="9">
    <source>
        <dbReference type="PROSITE" id="PS50112"/>
    </source>
</evidence>
<dbReference type="InterPro" id="IPR050933">
    <property type="entry name" value="Circadian_TF"/>
</dbReference>
<dbReference type="SUPFAM" id="SSF55785">
    <property type="entry name" value="PYP-like sensor domain (PAS domain)"/>
    <property type="match status" value="1"/>
</dbReference>
<evidence type="ECO:0000256" key="3">
    <source>
        <dbReference type="ARBA" id="ARBA00023108"/>
    </source>
</evidence>
<dbReference type="GO" id="GO:0005667">
    <property type="term" value="C:transcription regulator complex"/>
    <property type="evidence" value="ECO:0007669"/>
    <property type="project" value="InterPro"/>
</dbReference>
<dbReference type="Proteomes" id="UP000515129">
    <property type="component" value="Chromosome 32"/>
</dbReference>
<evidence type="ECO:0000256" key="2">
    <source>
        <dbReference type="ARBA" id="ARBA00023015"/>
    </source>
</evidence>
<dbReference type="InterPro" id="IPR001067">
    <property type="entry name" value="Nuc_translocat"/>
</dbReference>
<dbReference type="PRINTS" id="PR00785">
    <property type="entry name" value="NCTRNSLOCATR"/>
</dbReference>
<keyword evidence="1" id="KW-0677">Repeat</keyword>
<keyword evidence="10" id="KW-1185">Reference proteome</keyword>
<keyword evidence="4" id="KW-0238">DNA-binding</keyword>
<dbReference type="PROSITE" id="PS50112">
    <property type="entry name" value="PAS"/>
    <property type="match status" value="1"/>
</dbReference>
<keyword evidence="5" id="KW-0010">Activator</keyword>
<dbReference type="NCBIfam" id="TIGR00229">
    <property type="entry name" value="sensory_box"/>
    <property type="match status" value="1"/>
</dbReference>
<evidence type="ECO:0000256" key="5">
    <source>
        <dbReference type="ARBA" id="ARBA00023159"/>
    </source>
</evidence>
<dbReference type="FunFam" id="3.30.450.20:FF:000010">
    <property type="entry name" value="Aryl hydrocarbon receptor nuclear translocator-like, isoform CRA_b"/>
    <property type="match status" value="1"/>
</dbReference>
<dbReference type="GeneID" id="113051765"/>
<keyword evidence="2" id="KW-0805">Transcription regulation</keyword>
<evidence type="ECO:0000256" key="1">
    <source>
        <dbReference type="ARBA" id="ARBA00022737"/>
    </source>
</evidence>
<protein>
    <submittedName>
        <fullName evidence="11">Aryl hydrocarbon receptor nuclear translocator-like protein 1 isoform X4</fullName>
    </submittedName>
</protein>
<dbReference type="InterPro" id="IPR000014">
    <property type="entry name" value="PAS"/>
</dbReference>
<keyword evidence="7" id="KW-0539">Nucleus</keyword>